<dbReference type="Proteomes" id="UP001234581">
    <property type="component" value="Unassembled WGS sequence"/>
</dbReference>
<evidence type="ECO:0000313" key="4">
    <source>
        <dbReference type="Proteomes" id="UP001234581"/>
    </source>
</evidence>
<feature type="region of interest" description="Disordered" evidence="1">
    <location>
        <begin position="93"/>
        <end position="119"/>
    </location>
</feature>
<evidence type="ECO:0000256" key="2">
    <source>
        <dbReference type="SAM" id="SignalP"/>
    </source>
</evidence>
<dbReference type="AlphaFoldDB" id="A0AAD7UY83"/>
<evidence type="ECO:0000313" key="3">
    <source>
        <dbReference type="EMBL" id="KAJ8655126.1"/>
    </source>
</evidence>
<name>A0AAD7UY83_9FUNG</name>
<proteinExistence type="predicted"/>
<feature type="signal peptide" evidence="2">
    <location>
        <begin position="1"/>
        <end position="22"/>
    </location>
</feature>
<dbReference type="EMBL" id="JARTCD010000052">
    <property type="protein sequence ID" value="KAJ8655126.1"/>
    <property type="molecule type" value="Genomic_DNA"/>
</dbReference>
<keyword evidence="4" id="KW-1185">Reference proteome</keyword>
<feature type="compositionally biased region" description="Basic and acidic residues" evidence="1">
    <location>
        <begin position="108"/>
        <end position="119"/>
    </location>
</feature>
<reference evidence="3 4" key="1">
    <citation type="submission" date="2023-03" db="EMBL/GenBank/DDBJ databases">
        <title>Genome sequence of Lichtheimia ornata CBS 291.66.</title>
        <authorList>
            <person name="Mohabir J.T."/>
            <person name="Shea T.P."/>
            <person name="Kurbessoian T."/>
            <person name="Berby B."/>
            <person name="Fontaine J."/>
            <person name="Livny J."/>
            <person name="Gnirke A."/>
            <person name="Stajich J.E."/>
            <person name="Cuomo C.A."/>
        </authorList>
    </citation>
    <scope>NUCLEOTIDE SEQUENCE [LARGE SCALE GENOMIC DNA]</scope>
    <source>
        <strain evidence="3">CBS 291.66</strain>
    </source>
</reference>
<feature type="chain" id="PRO_5042113077" description="Secreted protein" evidence="2">
    <location>
        <begin position="23"/>
        <end position="198"/>
    </location>
</feature>
<dbReference type="RefSeq" id="XP_058340039.1">
    <property type="nucleotide sequence ID" value="XM_058489158.1"/>
</dbReference>
<comment type="caution">
    <text evidence="3">The sequence shown here is derived from an EMBL/GenBank/DDBJ whole genome shotgun (WGS) entry which is preliminary data.</text>
</comment>
<keyword evidence="2" id="KW-0732">Signal</keyword>
<sequence length="198" mass="20888">MMMIPNTWIGLFAAMTLMVVHAAPAPAADEVIQMIHAQSLSEMKHDAAIEASAVVPMLRLGKDGLPRGGGAAGQVAAASNSNNHNLAGVHNNRFNPINLVPVPPTRQQRQDTGHRHDDGNVVAMDDLGRIKHFDLPVTVQDVVPSSAPAIATVSPWMAVAPPHDGRKHVLGMEDNGLLQTLHVPVTASNSAPAPTSMI</sequence>
<protein>
    <recommendedName>
        <fullName evidence="5">Secreted protein</fullName>
    </recommendedName>
</protein>
<evidence type="ECO:0008006" key="5">
    <source>
        <dbReference type="Google" id="ProtNLM"/>
    </source>
</evidence>
<evidence type="ECO:0000256" key="1">
    <source>
        <dbReference type="SAM" id="MobiDB-lite"/>
    </source>
</evidence>
<organism evidence="3 4">
    <name type="scientific">Lichtheimia ornata</name>
    <dbReference type="NCBI Taxonomy" id="688661"/>
    <lineage>
        <taxon>Eukaryota</taxon>
        <taxon>Fungi</taxon>
        <taxon>Fungi incertae sedis</taxon>
        <taxon>Mucoromycota</taxon>
        <taxon>Mucoromycotina</taxon>
        <taxon>Mucoromycetes</taxon>
        <taxon>Mucorales</taxon>
        <taxon>Lichtheimiaceae</taxon>
        <taxon>Lichtheimia</taxon>
    </lineage>
</organism>
<accession>A0AAD7UY83</accession>
<gene>
    <name evidence="3" type="ORF">O0I10_009161</name>
</gene>
<dbReference type="GeneID" id="83216568"/>